<dbReference type="GO" id="GO:0008360">
    <property type="term" value="P:regulation of cell shape"/>
    <property type="evidence" value="ECO:0007669"/>
    <property type="project" value="UniProtKB-KW"/>
</dbReference>
<keyword evidence="10" id="KW-0121">Carboxypeptidase</keyword>
<dbReference type="GO" id="GO:0009252">
    <property type="term" value="P:peptidoglycan biosynthetic process"/>
    <property type="evidence" value="ECO:0007669"/>
    <property type="project" value="UniProtKB-KW"/>
</dbReference>
<dbReference type="PANTHER" id="PTHR30627">
    <property type="entry name" value="PEPTIDOGLYCAN D,D-TRANSPEPTIDASE"/>
    <property type="match status" value="1"/>
</dbReference>
<evidence type="ECO:0000256" key="3">
    <source>
        <dbReference type="ARBA" id="ARBA00022475"/>
    </source>
</evidence>
<keyword evidence="7" id="KW-1133">Transmembrane helix</keyword>
<evidence type="ECO:0000256" key="4">
    <source>
        <dbReference type="ARBA" id="ARBA00022692"/>
    </source>
</evidence>
<dbReference type="GO" id="GO:0008658">
    <property type="term" value="F:penicillin binding"/>
    <property type="evidence" value="ECO:0007669"/>
    <property type="project" value="InterPro"/>
</dbReference>
<accession>A0A645J4J9</accession>
<gene>
    <name evidence="10" type="primary">mrdA_37</name>
    <name evidence="10" type="ORF">SDC9_202073</name>
</gene>
<dbReference type="GO" id="GO:0009002">
    <property type="term" value="F:serine-type D-Ala-D-Ala carboxypeptidase activity"/>
    <property type="evidence" value="ECO:0007669"/>
    <property type="project" value="UniProtKB-EC"/>
</dbReference>
<sequence>MAKSIYQYFKVEDGNKIYSEAGDFDGYKFEGKNLAYELKRNYPYGESMAFVTGYLSSVNKDDIRNNICDVKINGNDVMGKSGIESFLDCRLRGIDGKRLIEVDAKGEYIRELGRDEPKVSSDLILSVDAYWQEKIYKMLNGKKATVIISEPKTGKILTFVSSPSFDPNAFSYV</sequence>
<dbReference type="InterPro" id="IPR005311">
    <property type="entry name" value="PBP_dimer"/>
</dbReference>
<evidence type="ECO:0000313" key="10">
    <source>
        <dbReference type="EMBL" id="MPN54403.1"/>
    </source>
</evidence>
<proteinExistence type="predicted"/>
<name>A0A645J4J9_9ZZZZ</name>
<evidence type="ECO:0000256" key="8">
    <source>
        <dbReference type="ARBA" id="ARBA00023316"/>
    </source>
</evidence>
<dbReference type="InterPro" id="IPR012338">
    <property type="entry name" value="Beta-lactam/transpept-like"/>
</dbReference>
<dbReference type="InterPro" id="IPR036138">
    <property type="entry name" value="PBP_dimer_sf"/>
</dbReference>
<protein>
    <submittedName>
        <fullName evidence="10">Peptidoglycan D,D-transpeptidase MrdA</fullName>
        <ecNumber evidence="10">3.4.16.4</ecNumber>
    </submittedName>
</protein>
<dbReference type="PANTHER" id="PTHR30627:SF2">
    <property type="entry name" value="PEPTIDOGLYCAN D,D-TRANSPEPTIDASE MRDA"/>
    <property type="match status" value="1"/>
</dbReference>
<comment type="subcellular location">
    <subcellularLocation>
        <location evidence="2">Cell membrane</location>
    </subcellularLocation>
    <subcellularLocation>
        <location evidence="1">Membrane</location>
        <topology evidence="1">Single-pass membrane protein</topology>
    </subcellularLocation>
</comment>
<keyword evidence="10" id="KW-0378">Hydrolase</keyword>
<keyword evidence="3" id="KW-1003">Cell membrane</keyword>
<dbReference type="GO" id="GO:0005886">
    <property type="term" value="C:plasma membrane"/>
    <property type="evidence" value="ECO:0007669"/>
    <property type="project" value="UniProtKB-SubCell"/>
</dbReference>
<dbReference type="GO" id="GO:0071972">
    <property type="term" value="F:peptidoglycan L,D-transpeptidase activity"/>
    <property type="evidence" value="ECO:0007669"/>
    <property type="project" value="TreeGrafter"/>
</dbReference>
<evidence type="ECO:0000256" key="5">
    <source>
        <dbReference type="ARBA" id="ARBA00022960"/>
    </source>
</evidence>
<dbReference type="SUPFAM" id="SSF56519">
    <property type="entry name" value="Penicillin binding protein dimerisation domain"/>
    <property type="match status" value="1"/>
</dbReference>
<feature type="domain" description="Penicillin-binding protein dimerisation" evidence="9">
    <location>
        <begin position="28"/>
        <end position="112"/>
    </location>
</feature>
<dbReference type="EC" id="3.4.16.4" evidence="10"/>
<keyword evidence="4" id="KW-0812">Transmembrane</keyword>
<dbReference type="Gene3D" id="3.90.1310.10">
    <property type="entry name" value="Penicillin-binding protein 2a (Domain 2)"/>
    <property type="match status" value="1"/>
</dbReference>
<reference evidence="10" key="1">
    <citation type="submission" date="2019-08" db="EMBL/GenBank/DDBJ databases">
        <authorList>
            <person name="Kucharzyk K."/>
            <person name="Murdoch R.W."/>
            <person name="Higgins S."/>
            <person name="Loffler F."/>
        </authorList>
    </citation>
    <scope>NUCLEOTIDE SEQUENCE</scope>
</reference>
<keyword evidence="7" id="KW-0472">Membrane</keyword>
<dbReference type="GO" id="GO:0071555">
    <property type="term" value="P:cell wall organization"/>
    <property type="evidence" value="ECO:0007669"/>
    <property type="project" value="UniProtKB-KW"/>
</dbReference>
<keyword evidence="5" id="KW-0133">Cell shape</keyword>
<dbReference type="EMBL" id="VSSQ01122591">
    <property type="protein sequence ID" value="MPN54403.1"/>
    <property type="molecule type" value="Genomic_DNA"/>
</dbReference>
<evidence type="ECO:0000256" key="7">
    <source>
        <dbReference type="ARBA" id="ARBA00022989"/>
    </source>
</evidence>
<keyword evidence="10" id="KW-0645">Protease</keyword>
<evidence type="ECO:0000256" key="2">
    <source>
        <dbReference type="ARBA" id="ARBA00004236"/>
    </source>
</evidence>
<keyword evidence="8" id="KW-0961">Cell wall biogenesis/degradation</keyword>
<dbReference type="AlphaFoldDB" id="A0A645J4J9"/>
<dbReference type="InterPro" id="IPR050515">
    <property type="entry name" value="Beta-lactam/transpept"/>
</dbReference>
<comment type="caution">
    <text evidence="10">The sequence shown here is derived from an EMBL/GenBank/DDBJ whole genome shotgun (WGS) entry which is preliminary data.</text>
</comment>
<evidence type="ECO:0000256" key="6">
    <source>
        <dbReference type="ARBA" id="ARBA00022984"/>
    </source>
</evidence>
<dbReference type="Pfam" id="PF03717">
    <property type="entry name" value="PBP_dimer"/>
    <property type="match status" value="1"/>
</dbReference>
<organism evidence="10">
    <name type="scientific">bioreactor metagenome</name>
    <dbReference type="NCBI Taxonomy" id="1076179"/>
    <lineage>
        <taxon>unclassified sequences</taxon>
        <taxon>metagenomes</taxon>
        <taxon>ecological metagenomes</taxon>
    </lineage>
</organism>
<dbReference type="Gene3D" id="3.40.710.10">
    <property type="entry name" value="DD-peptidase/beta-lactamase superfamily"/>
    <property type="match status" value="1"/>
</dbReference>
<dbReference type="SUPFAM" id="SSF56601">
    <property type="entry name" value="beta-lactamase/transpeptidase-like"/>
    <property type="match status" value="1"/>
</dbReference>
<evidence type="ECO:0000259" key="9">
    <source>
        <dbReference type="Pfam" id="PF03717"/>
    </source>
</evidence>
<keyword evidence="6" id="KW-0573">Peptidoglycan synthesis</keyword>
<evidence type="ECO:0000256" key="1">
    <source>
        <dbReference type="ARBA" id="ARBA00004167"/>
    </source>
</evidence>